<dbReference type="PANTHER" id="PTHR15598:SF5">
    <property type="entry name" value="ENHANCER OF MRNA-DECAPPING PROTEIN 4"/>
    <property type="match status" value="1"/>
</dbReference>
<proteinExistence type="predicted"/>
<feature type="region of interest" description="Disordered" evidence="5">
    <location>
        <begin position="70"/>
        <end position="95"/>
    </location>
</feature>
<dbReference type="AlphaFoldDB" id="G3Y0B5"/>
<dbReference type="HOGENOM" id="CLU_1331678_0_0_1"/>
<evidence type="ECO:0000313" key="6">
    <source>
        <dbReference type="EMBL" id="EHA23826.1"/>
    </source>
</evidence>
<feature type="compositionally biased region" description="Low complexity" evidence="5">
    <location>
        <begin position="79"/>
        <end position="95"/>
    </location>
</feature>
<evidence type="ECO:0000256" key="4">
    <source>
        <dbReference type="ARBA" id="ARBA00022737"/>
    </source>
</evidence>
<comment type="subcellular location">
    <subcellularLocation>
        <location evidence="1">Cytoplasm</location>
    </subcellularLocation>
</comment>
<dbReference type="GO" id="GO:0031087">
    <property type="term" value="P:deadenylation-independent decapping of nuclear-transcribed mRNA"/>
    <property type="evidence" value="ECO:0007669"/>
    <property type="project" value="InterPro"/>
</dbReference>
<dbReference type="STRING" id="380704.G3Y0B5"/>
<comment type="caution">
    <text evidence="6">The sequence shown here is derived from an EMBL/GenBank/DDBJ whole genome shotgun (WGS) entry which is preliminary data.</text>
</comment>
<organism evidence="6 7">
    <name type="scientific">Aspergillus niger (strain ATCC 1015 / CBS 113.46 / FGSC A1144 / LSHB Ac4 / NCTC 3858a / NRRL 328 / USDA 3528.7)</name>
    <dbReference type="NCBI Taxonomy" id="380704"/>
    <lineage>
        <taxon>Eukaryota</taxon>
        <taxon>Fungi</taxon>
        <taxon>Dikarya</taxon>
        <taxon>Ascomycota</taxon>
        <taxon>Pezizomycotina</taxon>
        <taxon>Eurotiomycetes</taxon>
        <taxon>Eurotiomycetidae</taxon>
        <taxon>Eurotiales</taxon>
        <taxon>Aspergillaceae</taxon>
        <taxon>Aspergillus</taxon>
        <taxon>Aspergillus subgen. Circumdati</taxon>
    </lineage>
</organism>
<evidence type="ECO:0000313" key="7">
    <source>
        <dbReference type="Proteomes" id="UP000009038"/>
    </source>
</evidence>
<evidence type="ECO:0000256" key="3">
    <source>
        <dbReference type="ARBA" id="ARBA00022574"/>
    </source>
</evidence>
<dbReference type="InterPro" id="IPR045152">
    <property type="entry name" value="EDC4-like"/>
</dbReference>
<dbReference type="Proteomes" id="UP000009038">
    <property type="component" value="Unassembled WGS sequence"/>
</dbReference>
<evidence type="ECO:0000256" key="2">
    <source>
        <dbReference type="ARBA" id="ARBA00022490"/>
    </source>
</evidence>
<keyword evidence="3" id="KW-0853">WD repeat</keyword>
<accession>G3Y0B5</accession>
<reference evidence="6 7" key="1">
    <citation type="journal article" date="2011" name="Genome Res.">
        <title>Comparative genomics of citric-acid-producing Aspergillus niger ATCC 1015 versus enzyme-producing CBS 513.88.</title>
        <authorList>
            <person name="Andersen M.R."/>
            <person name="Salazar M.P."/>
            <person name="Schaap P.J."/>
            <person name="van de Vondervoort P.J."/>
            <person name="Culley D."/>
            <person name="Thykaer J."/>
            <person name="Frisvad J.C."/>
            <person name="Nielsen K.F."/>
            <person name="Albang R."/>
            <person name="Albermann K."/>
            <person name="Berka R.M."/>
            <person name="Braus G.H."/>
            <person name="Braus-Stromeyer S.A."/>
            <person name="Corrochano L.M."/>
            <person name="Dai Z."/>
            <person name="van Dijck P.W."/>
            <person name="Hofmann G."/>
            <person name="Lasure L.L."/>
            <person name="Magnuson J.K."/>
            <person name="Menke H."/>
            <person name="Meijer M."/>
            <person name="Meijer S.L."/>
            <person name="Nielsen J.B."/>
            <person name="Nielsen M.L."/>
            <person name="van Ooyen A.J."/>
            <person name="Pel H.J."/>
            <person name="Poulsen L."/>
            <person name="Samson R.A."/>
            <person name="Stam H."/>
            <person name="Tsang A."/>
            <person name="van den Brink J.M."/>
            <person name="Atkins A."/>
            <person name="Aerts A."/>
            <person name="Shapiro H."/>
            <person name="Pangilinan J."/>
            <person name="Salamov A."/>
            <person name="Lou Y."/>
            <person name="Lindquist E."/>
            <person name="Lucas S."/>
            <person name="Grimwood J."/>
            <person name="Grigoriev I.V."/>
            <person name="Kubicek C.P."/>
            <person name="Martinez D."/>
            <person name="van Peij N.N."/>
            <person name="Roubos J.A."/>
            <person name="Nielsen J."/>
            <person name="Baker S.E."/>
        </authorList>
    </citation>
    <scope>NUCLEOTIDE SEQUENCE [LARGE SCALE GENOMIC DNA]</scope>
    <source>
        <strain evidence="7">ATCC 1015 / CBS 113.46 / FGSC A1144 / LSHB Ac4 / NCTC 3858a / NRRL 328 / USDA 3528.7</strain>
    </source>
</reference>
<protein>
    <submittedName>
        <fullName evidence="6">Uncharacterized protein</fullName>
    </submittedName>
</protein>
<keyword evidence="4" id="KW-0677">Repeat</keyword>
<dbReference type="GO" id="GO:0000932">
    <property type="term" value="C:P-body"/>
    <property type="evidence" value="ECO:0007669"/>
    <property type="project" value="TreeGrafter"/>
</dbReference>
<evidence type="ECO:0000256" key="5">
    <source>
        <dbReference type="SAM" id="MobiDB-lite"/>
    </source>
</evidence>
<name>G3Y0B5_ASPNA</name>
<dbReference type="PANTHER" id="PTHR15598">
    <property type="entry name" value="ENHANCER OF MRNA-DECAPPING PROTEIN 4"/>
    <property type="match status" value="1"/>
</dbReference>
<evidence type="ECO:0000256" key="1">
    <source>
        <dbReference type="ARBA" id="ARBA00004496"/>
    </source>
</evidence>
<dbReference type="EMBL" id="ACJE01000009">
    <property type="protein sequence ID" value="EHA23826.1"/>
    <property type="molecule type" value="Genomic_DNA"/>
</dbReference>
<sequence>MKDKARQSLEARVFEERNQVAVDPEQMPLIDASDRDSCYGAPSETASFLSAIESVTGDFVASVQTPVSGEQFNGDAQKASLAPTPVSTSAPPAPSGSGLVAVDSAVALNKHLEALQSAVSSEFSKSLGREVEGLYQRFDEERRSWDAASAAKQEQVLRLVSSTLSDNVEKNLARIVSRNIQTEVVPALSDLTVKIEPKGSSWRINS</sequence>
<keyword evidence="2" id="KW-0963">Cytoplasm</keyword>
<dbReference type="VEuPathDB" id="FungiDB:ASPNIDRAFT2_40113"/>
<gene>
    <name evidence="6" type="ORF">ASPNIDRAFT_40113</name>
</gene>